<evidence type="ECO:0000256" key="6">
    <source>
        <dbReference type="ARBA" id="ARBA00023049"/>
    </source>
</evidence>
<keyword evidence="8" id="KW-0732">Signal</keyword>
<dbReference type="Proteomes" id="UP001193501">
    <property type="component" value="Unassembled WGS sequence"/>
</dbReference>
<dbReference type="SUPFAM" id="SSF51261">
    <property type="entry name" value="Duplicated hybrid motif"/>
    <property type="match status" value="1"/>
</dbReference>
<keyword evidence="5" id="KW-0862">Zinc</keyword>
<dbReference type="InterPro" id="IPR050570">
    <property type="entry name" value="Cell_wall_metabolism_enzyme"/>
</dbReference>
<evidence type="ECO:0000256" key="4">
    <source>
        <dbReference type="ARBA" id="ARBA00022801"/>
    </source>
</evidence>
<dbReference type="RefSeq" id="WP_168774178.1">
    <property type="nucleotide sequence ID" value="NZ_JAABNR010000005.1"/>
</dbReference>
<dbReference type="Pfam" id="PF01551">
    <property type="entry name" value="Peptidase_M23"/>
    <property type="match status" value="1"/>
</dbReference>
<feature type="domain" description="M23ase beta-sheet core" evidence="9">
    <location>
        <begin position="254"/>
        <end position="358"/>
    </location>
</feature>
<evidence type="ECO:0000259" key="9">
    <source>
        <dbReference type="Pfam" id="PF01551"/>
    </source>
</evidence>
<keyword evidence="7" id="KW-0175">Coiled coil</keyword>
<feature type="signal peptide" evidence="8">
    <location>
        <begin position="1"/>
        <end position="18"/>
    </location>
</feature>
<dbReference type="InterPro" id="IPR011055">
    <property type="entry name" value="Dup_hybrid_motif"/>
</dbReference>
<keyword evidence="3" id="KW-0479">Metal-binding</keyword>
<gene>
    <name evidence="10" type="ORF">GV832_07255</name>
</gene>
<sequence length="367" mass="38408">MKWLAVLFLTTLPLAAQTSPVAKQALEAAEALQDSVAGLETAKGAKDRIAALTRTIRAYEDGLAAMREALRQADLRDSELTTQFQAKRQEVAQLLGVLANLEADPGPLLLLHPTGPLGTVRSGMILSDVAPALQGQAEGLRADLTELRDLRALQAQAESVLSQGLGVVQEARTALSQAMSDRTDLPRRITDDPEKLAALTEAAKTLGDFAAGLAPDTGLAEGFGAMQGRLAWPVLGPVILRAGETDARGVTRPGVTLATRPLGLVTAPWAATVRYRGPLLDYGNVMILEPGEGYLLILGGLEQVYGEVGEVVSKGAALGLMGGTEGAAADILSSTGAGASDSETLYVELRKDGEPIDPMAWFVPEGE</sequence>
<dbReference type="AlphaFoldDB" id="A0AAE4YD02"/>
<dbReference type="PANTHER" id="PTHR21666:SF288">
    <property type="entry name" value="CELL DIVISION PROTEIN YTFB"/>
    <property type="match status" value="1"/>
</dbReference>
<dbReference type="GO" id="GO:0006508">
    <property type="term" value="P:proteolysis"/>
    <property type="evidence" value="ECO:0007669"/>
    <property type="project" value="UniProtKB-KW"/>
</dbReference>
<keyword evidence="4" id="KW-0378">Hydrolase</keyword>
<evidence type="ECO:0000256" key="5">
    <source>
        <dbReference type="ARBA" id="ARBA00022833"/>
    </source>
</evidence>
<evidence type="ECO:0000256" key="2">
    <source>
        <dbReference type="ARBA" id="ARBA00022670"/>
    </source>
</evidence>
<evidence type="ECO:0000313" key="10">
    <source>
        <dbReference type="EMBL" id="NBZ87375.1"/>
    </source>
</evidence>
<organism evidence="10 11">
    <name type="scientific">Stagnihabitans tardus</name>
    <dbReference type="NCBI Taxonomy" id="2699202"/>
    <lineage>
        <taxon>Bacteria</taxon>
        <taxon>Pseudomonadati</taxon>
        <taxon>Pseudomonadota</taxon>
        <taxon>Alphaproteobacteria</taxon>
        <taxon>Rhodobacterales</taxon>
        <taxon>Paracoccaceae</taxon>
        <taxon>Stagnihabitans</taxon>
    </lineage>
</organism>
<dbReference type="GO" id="GO:0046872">
    <property type="term" value="F:metal ion binding"/>
    <property type="evidence" value="ECO:0007669"/>
    <property type="project" value="UniProtKB-KW"/>
</dbReference>
<feature type="coiled-coil region" evidence="7">
    <location>
        <begin position="22"/>
        <end position="104"/>
    </location>
</feature>
<evidence type="ECO:0000256" key="8">
    <source>
        <dbReference type="SAM" id="SignalP"/>
    </source>
</evidence>
<dbReference type="InterPro" id="IPR016047">
    <property type="entry name" value="M23ase_b-sheet_dom"/>
</dbReference>
<keyword evidence="6" id="KW-0482">Metalloprotease</keyword>
<comment type="caution">
    <text evidence="10">The sequence shown here is derived from an EMBL/GenBank/DDBJ whole genome shotgun (WGS) entry which is preliminary data.</text>
</comment>
<comment type="cofactor">
    <cofactor evidence="1">
        <name>Zn(2+)</name>
        <dbReference type="ChEBI" id="CHEBI:29105"/>
    </cofactor>
</comment>
<dbReference type="EMBL" id="JAABNR010000005">
    <property type="protein sequence ID" value="NBZ87375.1"/>
    <property type="molecule type" value="Genomic_DNA"/>
</dbReference>
<keyword evidence="11" id="KW-1185">Reference proteome</keyword>
<accession>A0AAE4YD02</accession>
<evidence type="ECO:0000313" key="11">
    <source>
        <dbReference type="Proteomes" id="UP001193501"/>
    </source>
</evidence>
<reference evidence="10" key="1">
    <citation type="submission" date="2020-01" db="EMBL/GenBank/DDBJ databases">
        <authorList>
            <person name="Chen W.-M."/>
        </authorList>
    </citation>
    <scope>NUCLEOTIDE SEQUENCE</scope>
    <source>
        <strain evidence="10">CYK-10</strain>
    </source>
</reference>
<dbReference type="GO" id="GO:0004222">
    <property type="term" value="F:metalloendopeptidase activity"/>
    <property type="evidence" value="ECO:0007669"/>
    <property type="project" value="TreeGrafter"/>
</dbReference>
<protein>
    <submittedName>
        <fullName evidence="10">Peptidoglycan DD-metalloendopeptidase family protein</fullName>
    </submittedName>
</protein>
<evidence type="ECO:0000256" key="7">
    <source>
        <dbReference type="SAM" id="Coils"/>
    </source>
</evidence>
<evidence type="ECO:0000256" key="3">
    <source>
        <dbReference type="ARBA" id="ARBA00022723"/>
    </source>
</evidence>
<name>A0AAE4YD02_9RHOB</name>
<dbReference type="Gene3D" id="2.70.70.10">
    <property type="entry name" value="Glucose Permease (Domain IIA)"/>
    <property type="match status" value="1"/>
</dbReference>
<evidence type="ECO:0000256" key="1">
    <source>
        <dbReference type="ARBA" id="ARBA00001947"/>
    </source>
</evidence>
<feature type="chain" id="PRO_5042200416" evidence="8">
    <location>
        <begin position="19"/>
        <end position="367"/>
    </location>
</feature>
<keyword evidence="2" id="KW-0645">Protease</keyword>
<proteinExistence type="predicted"/>
<dbReference type="PANTHER" id="PTHR21666">
    <property type="entry name" value="PEPTIDASE-RELATED"/>
    <property type="match status" value="1"/>
</dbReference>